<dbReference type="InterPro" id="IPR036291">
    <property type="entry name" value="NAD(P)-bd_dom_sf"/>
</dbReference>
<dbReference type="AlphaFoldDB" id="C1E0E1"/>
<comment type="pathway">
    <text evidence="1">One-carbon metabolism; tetrahydrofolate interconversion.</text>
</comment>
<dbReference type="InterPro" id="IPR000672">
    <property type="entry name" value="THF_DH/CycHdrlase"/>
</dbReference>
<keyword evidence="15" id="KW-1185">Reference proteome</keyword>
<comment type="catalytic activity">
    <reaction evidence="8">
        <text>(6R)-5,10-methenyltetrahydrofolate + H2O = (6R)-10-formyltetrahydrofolate + H(+)</text>
        <dbReference type="Rhea" id="RHEA:23700"/>
        <dbReference type="ChEBI" id="CHEBI:15377"/>
        <dbReference type="ChEBI" id="CHEBI:15378"/>
        <dbReference type="ChEBI" id="CHEBI:57455"/>
        <dbReference type="ChEBI" id="CHEBI:195366"/>
        <dbReference type="EC" id="3.5.4.9"/>
    </reaction>
</comment>
<keyword evidence="4" id="KW-0378">Hydrolase</keyword>
<dbReference type="PANTHER" id="PTHR48099:SF5">
    <property type="entry name" value="C-1-TETRAHYDROFOLATE SYNTHASE, CYTOPLASMIC"/>
    <property type="match status" value="1"/>
</dbReference>
<evidence type="ECO:0000256" key="10">
    <source>
        <dbReference type="ARBA" id="ARBA00058319"/>
    </source>
</evidence>
<dbReference type="GO" id="GO:0005829">
    <property type="term" value="C:cytosol"/>
    <property type="evidence" value="ECO:0007669"/>
    <property type="project" value="TreeGrafter"/>
</dbReference>
<comment type="function">
    <text evidence="10">Catalyzes the oxidation of 5,10-methylenetetrahydrofolate to 5,10-methenyltetrahydrofolate and then the hydrolysis of 5,10-methenyltetrahydrofolate to 10-formyltetrahydrofolate.</text>
</comment>
<evidence type="ECO:0000256" key="2">
    <source>
        <dbReference type="ARBA" id="ARBA00011738"/>
    </source>
</evidence>
<evidence type="ECO:0000256" key="7">
    <source>
        <dbReference type="ARBA" id="ARBA00023268"/>
    </source>
</evidence>
<feature type="domain" description="Tetrahydrofolate dehydrogenase/cyclohydrolase catalytic" evidence="12">
    <location>
        <begin position="47"/>
        <end position="162"/>
    </location>
</feature>
<keyword evidence="5" id="KW-0521">NADP</keyword>
<dbReference type="STRING" id="296587.C1E0E1"/>
<dbReference type="InterPro" id="IPR046346">
    <property type="entry name" value="Aminoacid_DH-like_N_sf"/>
</dbReference>
<dbReference type="RefSeq" id="XP_002499544.1">
    <property type="nucleotide sequence ID" value="XM_002499498.1"/>
</dbReference>
<evidence type="ECO:0000256" key="3">
    <source>
        <dbReference type="ARBA" id="ARBA00022563"/>
    </source>
</evidence>
<evidence type="ECO:0000256" key="11">
    <source>
        <dbReference type="ARBA" id="ARBA00061364"/>
    </source>
</evidence>
<dbReference type="PANTHER" id="PTHR48099">
    <property type="entry name" value="C-1-TETRAHYDROFOLATE SYNTHASE, CYTOPLASMIC-RELATED"/>
    <property type="match status" value="1"/>
</dbReference>
<dbReference type="GO" id="GO:0035999">
    <property type="term" value="P:tetrahydrofolate interconversion"/>
    <property type="evidence" value="ECO:0007669"/>
    <property type="project" value="TreeGrafter"/>
</dbReference>
<dbReference type="eggNOG" id="KOG0089">
    <property type="taxonomic scope" value="Eukaryota"/>
</dbReference>
<dbReference type="GO" id="GO:0004477">
    <property type="term" value="F:methenyltetrahydrofolate cyclohydrolase activity"/>
    <property type="evidence" value="ECO:0007669"/>
    <property type="project" value="UniProtKB-EC"/>
</dbReference>
<sequence>MNAAAVATTFAWSTFAAPLRLRVTRGALRTAPARALPRSARAEAKLIDGKAIAADVREEVRVGVAQMKEKIGKVPGLAVVLVGERKDSQTYVNAKKKACAEAGIDSFGTDLPGDATEEEVLKVVADYNADPNVHGILVQLPMPDHIDEERVLGAISYEKDVDGFHPLNTGRLAQRGREPLFVPCTPRGCIELLERSGIEIAGKEAVVVGRSNVVGIPAAMLLQRRDATVTIVHSRTPNSEEIVRRADIVIAACGRMEMVKGSWLKPGAAVIDVGINAKDDPSKKLGYRLVGDADFESCKEVAGAITPVPGGVGPMTIAILLKNTMEGAMRAYGMM</sequence>
<gene>
    <name evidence="14" type="ORF">MICPUN_79165</name>
</gene>
<dbReference type="PROSITE" id="PS00767">
    <property type="entry name" value="THF_DHG_CYH_2"/>
    <property type="match status" value="1"/>
</dbReference>
<dbReference type="FunFam" id="3.40.50.720:FF:000006">
    <property type="entry name" value="Bifunctional protein FolD"/>
    <property type="match status" value="1"/>
</dbReference>
<dbReference type="Pfam" id="PF00763">
    <property type="entry name" value="THF_DHG_CYH"/>
    <property type="match status" value="1"/>
</dbReference>
<dbReference type="OrthoDB" id="5126881at2759"/>
<dbReference type="InterPro" id="IPR020631">
    <property type="entry name" value="THF_DH/CycHdrlase_NAD-bd_dom"/>
</dbReference>
<dbReference type="InterPro" id="IPR020630">
    <property type="entry name" value="THF_DH/CycHdrlase_cat_dom"/>
</dbReference>
<dbReference type="SUPFAM" id="SSF53223">
    <property type="entry name" value="Aminoacid dehydrogenase-like, N-terminal domain"/>
    <property type="match status" value="1"/>
</dbReference>
<name>C1E0E1_MICCC</name>
<dbReference type="Pfam" id="PF02882">
    <property type="entry name" value="THF_DHG_CYH_C"/>
    <property type="match status" value="1"/>
</dbReference>
<accession>C1E0E1</accession>
<feature type="domain" description="Tetrahydrofolate dehydrogenase/cyclohydrolase NAD(P)-binding" evidence="13">
    <location>
        <begin position="183"/>
        <end position="330"/>
    </location>
</feature>
<comment type="similarity">
    <text evidence="11">Belongs to the tetrahydrofolate dehydrogenase/cyclohydrolase family.</text>
</comment>
<reference evidence="14 15" key="1">
    <citation type="journal article" date="2009" name="Science">
        <title>Green evolution and dynamic adaptations revealed by genomes of the marine picoeukaryotes Micromonas.</title>
        <authorList>
            <person name="Worden A.Z."/>
            <person name="Lee J.H."/>
            <person name="Mock T."/>
            <person name="Rouze P."/>
            <person name="Simmons M.P."/>
            <person name="Aerts A.L."/>
            <person name="Allen A.E."/>
            <person name="Cuvelier M.L."/>
            <person name="Derelle E."/>
            <person name="Everett M.V."/>
            <person name="Foulon E."/>
            <person name="Grimwood J."/>
            <person name="Gundlach H."/>
            <person name="Henrissat B."/>
            <person name="Napoli C."/>
            <person name="McDonald S.M."/>
            <person name="Parker M.S."/>
            <person name="Rombauts S."/>
            <person name="Salamov A."/>
            <person name="Von Dassow P."/>
            <person name="Badger J.H."/>
            <person name="Coutinho P.M."/>
            <person name="Demir E."/>
            <person name="Dubchak I."/>
            <person name="Gentemann C."/>
            <person name="Eikrem W."/>
            <person name="Gready J.E."/>
            <person name="John U."/>
            <person name="Lanier W."/>
            <person name="Lindquist E.A."/>
            <person name="Lucas S."/>
            <person name="Mayer K.F."/>
            <person name="Moreau H."/>
            <person name="Not F."/>
            <person name="Otillar R."/>
            <person name="Panaud O."/>
            <person name="Pangilinan J."/>
            <person name="Paulsen I."/>
            <person name="Piegu B."/>
            <person name="Poliakov A."/>
            <person name="Robbens S."/>
            <person name="Schmutz J."/>
            <person name="Toulza E."/>
            <person name="Wyss T."/>
            <person name="Zelensky A."/>
            <person name="Zhou K."/>
            <person name="Armbrust E.V."/>
            <person name="Bhattacharya D."/>
            <person name="Goodenough U.W."/>
            <person name="Van de Peer Y."/>
            <person name="Grigoriev I.V."/>
        </authorList>
    </citation>
    <scope>NUCLEOTIDE SEQUENCE [LARGE SCALE GENOMIC DNA]</scope>
    <source>
        <strain evidence="15">RCC299 / NOUM17</strain>
    </source>
</reference>
<dbReference type="HAMAP" id="MF_01576">
    <property type="entry name" value="THF_DHG_CYH"/>
    <property type="match status" value="1"/>
</dbReference>
<keyword evidence="7" id="KW-0511">Multifunctional enzyme</keyword>
<dbReference type="CDD" id="cd01080">
    <property type="entry name" value="NAD_bind_m-THF_DH_Cyclohyd"/>
    <property type="match status" value="1"/>
</dbReference>
<proteinExistence type="inferred from homology"/>
<dbReference type="InParanoid" id="C1E0E1"/>
<evidence type="ECO:0000256" key="5">
    <source>
        <dbReference type="ARBA" id="ARBA00022857"/>
    </source>
</evidence>
<dbReference type="InterPro" id="IPR020867">
    <property type="entry name" value="THF_DH/CycHdrlase_CS"/>
</dbReference>
<evidence type="ECO:0000256" key="9">
    <source>
        <dbReference type="ARBA" id="ARBA00052194"/>
    </source>
</evidence>
<dbReference type="FunFam" id="3.40.50.10860:FF:000001">
    <property type="entry name" value="Bifunctional protein FolD"/>
    <property type="match status" value="1"/>
</dbReference>
<comment type="subunit">
    <text evidence="2">Homodimer.</text>
</comment>
<evidence type="ECO:0000256" key="6">
    <source>
        <dbReference type="ARBA" id="ARBA00023002"/>
    </source>
</evidence>
<dbReference type="Gene3D" id="3.40.50.720">
    <property type="entry name" value="NAD(P)-binding Rossmann-like Domain"/>
    <property type="match status" value="1"/>
</dbReference>
<keyword evidence="3" id="KW-0554">One-carbon metabolism</keyword>
<organism evidence="14 15">
    <name type="scientific">Micromonas commoda (strain RCC299 / NOUM17 / CCMP2709)</name>
    <name type="common">Picoplanktonic green alga</name>
    <dbReference type="NCBI Taxonomy" id="296587"/>
    <lineage>
        <taxon>Eukaryota</taxon>
        <taxon>Viridiplantae</taxon>
        <taxon>Chlorophyta</taxon>
        <taxon>Mamiellophyceae</taxon>
        <taxon>Mamiellales</taxon>
        <taxon>Mamiellaceae</taxon>
        <taxon>Micromonas</taxon>
    </lineage>
</organism>
<evidence type="ECO:0000256" key="4">
    <source>
        <dbReference type="ARBA" id="ARBA00022801"/>
    </source>
</evidence>
<dbReference type="KEGG" id="mis:MICPUN_79165"/>
<evidence type="ECO:0000256" key="1">
    <source>
        <dbReference type="ARBA" id="ARBA00004777"/>
    </source>
</evidence>
<dbReference type="NCBIfam" id="NF010783">
    <property type="entry name" value="PRK14186.1"/>
    <property type="match status" value="1"/>
</dbReference>
<dbReference type="Gene3D" id="3.40.50.10860">
    <property type="entry name" value="Leucine Dehydrogenase, chain A, domain 1"/>
    <property type="match status" value="1"/>
</dbReference>
<dbReference type="Proteomes" id="UP000002009">
    <property type="component" value="Chromosome 2"/>
</dbReference>
<dbReference type="OMA" id="SLGQANM"/>
<dbReference type="PRINTS" id="PR00085">
    <property type="entry name" value="THFDHDRGNASE"/>
</dbReference>
<evidence type="ECO:0000256" key="8">
    <source>
        <dbReference type="ARBA" id="ARBA00036357"/>
    </source>
</evidence>
<dbReference type="EMBL" id="CP001323">
    <property type="protein sequence ID" value="ACO60802.1"/>
    <property type="molecule type" value="Genomic_DNA"/>
</dbReference>
<evidence type="ECO:0000259" key="13">
    <source>
        <dbReference type="Pfam" id="PF02882"/>
    </source>
</evidence>
<dbReference type="GeneID" id="8240739"/>
<comment type="catalytic activity">
    <reaction evidence="9">
        <text>(6R)-5,10-methylene-5,6,7,8-tetrahydrofolate + NADP(+) = (6R)-5,10-methenyltetrahydrofolate + NADPH</text>
        <dbReference type="Rhea" id="RHEA:22812"/>
        <dbReference type="ChEBI" id="CHEBI:15636"/>
        <dbReference type="ChEBI" id="CHEBI:57455"/>
        <dbReference type="ChEBI" id="CHEBI:57783"/>
        <dbReference type="ChEBI" id="CHEBI:58349"/>
        <dbReference type="EC" id="1.5.1.5"/>
    </reaction>
</comment>
<evidence type="ECO:0000259" key="12">
    <source>
        <dbReference type="Pfam" id="PF00763"/>
    </source>
</evidence>
<keyword evidence="6" id="KW-0560">Oxidoreductase</keyword>
<dbReference type="SUPFAM" id="SSF51735">
    <property type="entry name" value="NAD(P)-binding Rossmann-fold domains"/>
    <property type="match status" value="1"/>
</dbReference>
<protein>
    <submittedName>
        <fullName evidence="14">Uncharacterized protein</fullName>
    </submittedName>
</protein>
<evidence type="ECO:0000313" key="14">
    <source>
        <dbReference type="EMBL" id="ACO60802.1"/>
    </source>
</evidence>
<dbReference type="GO" id="GO:0004488">
    <property type="term" value="F:methylenetetrahydrofolate dehydrogenase (NADP+) activity"/>
    <property type="evidence" value="ECO:0007669"/>
    <property type="project" value="UniProtKB-EC"/>
</dbReference>
<evidence type="ECO:0000313" key="15">
    <source>
        <dbReference type="Proteomes" id="UP000002009"/>
    </source>
</evidence>